<organism evidence="11 12">
    <name type="scientific">Sedimentisphaera cyanobacteriorum</name>
    <dbReference type="NCBI Taxonomy" id="1940790"/>
    <lineage>
        <taxon>Bacteria</taxon>
        <taxon>Pseudomonadati</taxon>
        <taxon>Planctomycetota</taxon>
        <taxon>Phycisphaerae</taxon>
        <taxon>Sedimentisphaerales</taxon>
        <taxon>Sedimentisphaeraceae</taxon>
        <taxon>Sedimentisphaera</taxon>
    </lineage>
</organism>
<dbReference type="InterPro" id="IPR036920">
    <property type="entry name" value="Ribosomal_uL16_sf"/>
</dbReference>
<accession>A0A1Q2HQ59</accession>
<dbReference type="GO" id="GO:0006412">
    <property type="term" value="P:translation"/>
    <property type="evidence" value="ECO:0007669"/>
    <property type="project" value="UniProtKB-UniRule"/>
</dbReference>
<evidence type="ECO:0000256" key="10">
    <source>
        <dbReference type="SAM" id="MobiDB-lite"/>
    </source>
</evidence>
<feature type="region of interest" description="Disordered" evidence="10">
    <location>
        <begin position="1"/>
        <end position="25"/>
    </location>
</feature>
<keyword evidence="4 7" id="KW-0689">Ribosomal protein</keyword>
<dbReference type="InterPro" id="IPR016180">
    <property type="entry name" value="Ribosomal_uL16_dom"/>
</dbReference>
<dbReference type="PANTHER" id="PTHR12220:SF13">
    <property type="entry name" value="LARGE RIBOSOMAL SUBUNIT PROTEIN UL16M"/>
    <property type="match status" value="1"/>
</dbReference>
<dbReference type="CDD" id="cd01433">
    <property type="entry name" value="Ribosomal_L16_L10e"/>
    <property type="match status" value="1"/>
</dbReference>
<gene>
    <name evidence="7 11" type="primary">rplP</name>
    <name evidence="11" type="ORF">L21SP3_01229</name>
</gene>
<keyword evidence="12" id="KW-1185">Reference proteome</keyword>
<evidence type="ECO:0000256" key="9">
    <source>
        <dbReference type="RuleBase" id="RU004414"/>
    </source>
</evidence>
<dbReference type="Gene3D" id="3.90.1170.10">
    <property type="entry name" value="Ribosomal protein L10e/L16"/>
    <property type="match status" value="1"/>
</dbReference>
<comment type="function">
    <text evidence="7 9">Binds 23S rRNA and is also seen to make contacts with the A and possibly P site tRNAs.</text>
</comment>
<dbReference type="NCBIfam" id="TIGR01164">
    <property type="entry name" value="rplP_bact"/>
    <property type="match status" value="1"/>
</dbReference>
<comment type="similarity">
    <text evidence="1 7 8">Belongs to the universal ribosomal protein uL16 family.</text>
</comment>
<dbReference type="GO" id="GO:0000049">
    <property type="term" value="F:tRNA binding"/>
    <property type="evidence" value="ECO:0007669"/>
    <property type="project" value="UniProtKB-KW"/>
</dbReference>
<evidence type="ECO:0000256" key="1">
    <source>
        <dbReference type="ARBA" id="ARBA00008931"/>
    </source>
</evidence>
<feature type="compositionally biased region" description="Basic residues" evidence="10">
    <location>
        <begin position="1"/>
        <end position="18"/>
    </location>
</feature>
<keyword evidence="7 9" id="KW-0694">RNA-binding</keyword>
<dbReference type="Proteomes" id="UP000188273">
    <property type="component" value="Chromosome"/>
</dbReference>
<dbReference type="PROSITE" id="PS00701">
    <property type="entry name" value="RIBOSOMAL_L16_2"/>
    <property type="match status" value="1"/>
</dbReference>
<dbReference type="RefSeq" id="WP_077540020.1">
    <property type="nucleotide sequence ID" value="NZ_CP019633.1"/>
</dbReference>
<sequence length="140" mass="15876">MALMPKRVKYRKQQRGKNRGNATRNNTVAFGEYGIQSLEHSWITARQIEAGRIAATHYLRRQGTIHIRIFPHKSFTSTPLETRMGKGKGDIEGWVAVVKPGTVMFEISGVDEKLARAALARVAQKMPVRCRFTQRKHSMA</sequence>
<keyword evidence="5 7" id="KW-0687">Ribonucleoprotein</keyword>
<dbReference type="SUPFAM" id="SSF54686">
    <property type="entry name" value="Ribosomal protein L16p/L10e"/>
    <property type="match status" value="1"/>
</dbReference>
<evidence type="ECO:0000256" key="5">
    <source>
        <dbReference type="ARBA" id="ARBA00023274"/>
    </source>
</evidence>
<dbReference type="FunFam" id="3.90.1170.10:FF:000001">
    <property type="entry name" value="50S ribosomal protein L16"/>
    <property type="match status" value="1"/>
</dbReference>
<evidence type="ECO:0000256" key="6">
    <source>
        <dbReference type="ARBA" id="ARBA00035198"/>
    </source>
</evidence>
<dbReference type="GO" id="GO:0019843">
    <property type="term" value="F:rRNA binding"/>
    <property type="evidence" value="ECO:0007669"/>
    <property type="project" value="UniProtKB-UniRule"/>
</dbReference>
<evidence type="ECO:0000256" key="4">
    <source>
        <dbReference type="ARBA" id="ARBA00022980"/>
    </source>
</evidence>
<protein>
    <recommendedName>
        <fullName evidence="6 7">Large ribosomal subunit protein uL16</fullName>
    </recommendedName>
</protein>
<dbReference type="KEGG" id="pbu:L21SP3_01229"/>
<keyword evidence="3 7" id="KW-0699">rRNA-binding</keyword>
<dbReference type="EMBL" id="CP019633">
    <property type="protein sequence ID" value="AQQ09424.1"/>
    <property type="molecule type" value="Genomic_DNA"/>
</dbReference>
<dbReference type="OrthoDB" id="9802589at2"/>
<evidence type="ECO:0000313" key="11">
    <source>
        <dbReference type="EMBL" id="AQQ09424.1"/>
    </source>
</evidence>
<dbReference type="PRINTS" id="PR00060">
    <property type="entry name" value="RIBOSOMALL16"/>
</dbReference>
<name>A0A1Q2HQ59_9BACT</name>
<proteinExistence type="inferred from homology"/>
<dbReference type="GO" id="GO:0003735">
    <property type="term" value="F:structural constituent of ribosome"/>
    <property type="evidence" value="ECO:0007669"/>
    <property type="project" value="InterPro"/>
</dbReference>
<comment type="subunit">
    <text evidence="7 9">Part of the 50S ribosomal subunit.</text>
</comment>
<dbReference type="STRING" id="1940790.L21SP3_01229"/>
<evidence type="ECO:0000256" key="8">
    <source>
        <dbReference type="RuleBase" id="RU004413"/>
    </source>
</evidence>
<dbReference type="Pfam" id="PF00252">
    <property type="entry name" value="Ribosomal_L16"/>
    <property type="match status" value="1"/>
</dbReference>
<dbReference type="InterPro" id="IPR000114">
    <property type="entry name" value="Ribosomal_uL16_bact-type"/>
</dbReference>
<reference evidence="12" key="1">
    <citation type="submission" date="2017-02" db="EMBL/GenBank/DDBJ databases">
        <title>Comparative genomics and description of representatives of a novel lineage of planctomycetes thriving in anoxic sediments.</title>
        <authorList>
            <person name="Spring S."/>
            <person name="Bunk B."/>
            <person name="Sproer C."/>
            <person name="Klenk H.-P."/>
        </authorList>
    </citation>
    <scope>NUCLEOTIDE SEQUENCE [LARGE SCALE GENOMIC DNA]</scope>
    <source>
        <strain evidence="12">L21-RPul-D3</strain>
    </source>
</reference>
<dbReference type="AlphaFoldDB" id="A0A1Q2HQ59"/>
<dbReference type="GO" id="GO:0022625">
    <property type="term" value="C:cytosolic large ribosomal subunit"/>
    <property type="evidence" value="ECO:0007669"/>
    <property type="project" value="TreeGrafter"/>
</dbReference>
<dbReference type="PANTHER" id="PTHR12220">
    <property type="entry name" value="50S/60S RIBOSOMAL PROTEIN L16"/>
    <property type="match status" value="1"/>
</dbReference>
<evidence type="ECO:0000256" key="7">
    <source>
        <dbReference type="HAMAP-Rule" id="MF_01342"/>
    </source>
</evidence>
<dbReference type="InterPro" id="IPR047873">
    <property type="entry name" value="Ribosomal_uL16"/>
</dbReference>
<evidence type="ECO:0000313" key="12">
    <source>
        <dbReference type="Proteomes" id="UP000188273"/>
    </source>
</evidence>
<keyword evidence="2 7" id="KW-0820">tRNA-binding</keyword>
<dbReference type="InterPro" id="IPR020798">
    <property type="entry name" value="Ribosomal_uL16_CS"/>
</dbReference>
<evidence type="ECO:0000256" key="2">
    <source>
        <dbReference type="ARBA" id="ARBA00022555"/>
    </source>
</evidence>
<dbReference type="HAMAP" id="MF_01342">
    <property type="entry name" value="Ribosomal_uL16"/>
    <property type="match status" value="1"/>
</dbReference>
<evidence type="ECO:0000256" key="3">
    <source>
        <dbReference type="ARBA" id="ARBA00022730"/>
    </source>
</evidence>